<name>A0AC35GM57_9BILA</name>
<proteinExistence type="predicted"/>
<reference evidence="2" key="1">
    <citation type="submission" date="2022-11" db="UniProtKB">
        <authorList>
            <consortium name="WormBaseParasite"/>
        </authorList>
    </citation>
    <scope>IDENTIFICATION</scope>
</reference>
<evidence type="ECO:0000313" key="2">
    <source>
        <dbReference type="WBParaSite" id="PS1159_v2.g6473.t1"/>
    </source>
</evidence>
<dbReference type="Proteomes" id="UP000887580">
    <property type="component" value="Unplaced"/>
</dbReference>
<evidence type="ECO:0000313" key="1">
    <source>
        <dbReference type="Proteomes" id="UP000887580"/>
    </source>
</evidence>
<protein>
    <submittedName>
        <fullName evidence="2">AAA+ ATPase domain-containing protein</fullName>
    </submittedName>
</protein>
<dbReference type="WBParaSite" id="PS1159_v2.g6473.t1">
    <property type="protein sequence ID" value="PS1159_v2.g6473.t1"/>
    <property type="gene ID" value="PS1159_v2.g6473"/>
</dbReference>
<accession>A0AC35GM57</accession>
<sequence>MNTSDMLEKAKSYGNQMIHTMLRVQTADNISDSMTAIVSTKTFSTLFLNSDNYVLLIGRTRKATLCKLELNETYPEGLIGLNKDAQCNLNVTNQHDVRVQHIDKLEDIQKIVFAPVLGSPLSNDANLKEKILYPYCNGASRIFHVGSIFTIKADSLEISFQVLELTTPQRNFYGKYSNDTIISIREPVSRPPRPIGYDDIGGLSKQLPQIRSIVELTLNHPELFDAYGVKKPKGILMYGPPGTGKTHIAAALAGEIGAYFLSLSGPEIVDKLAGQSEQNLRSAFETCQKQERAILFIDEIDAIAPKRDKTQGELEKRIVAQLLTLMDGIRAGSNMVIIAATNRPNSIDPALRRPGRFDKEISIGIPDKEDRLEILKVHTRRMKLEGNFLEQMARDTHGYVGADLAALCSEAAMNQIKDLADRLGPAHLDQAKDKLPGVTQKNFEDALAATNASGLREMAIEMPDVDWEDIGGLEDIRNELLETIQGPIMYPEAYTDFGVSPARGLLFYGPPGCGKTLIAKAIAKQSGANFISVKGPELLNQWFGESEANIRELFDKARAAAPCIIFFDEIDSIAKSRGSSEGGAGAASDRVINQLLTEMDGIGAKKKIFIIAATNRPDVIDSALMRPGRLDQKIYIPLPDESNREAILKATLRRTKIDPEINLKLVAKITNGFSSADLSEICTKACKLAIGDRIKNKQAFEKKNDERSKKGFVTIDNDEYHEVVTQITKEHFKQALRSASRSVSEKDVRIYEIFKTKNSEGCADLKDFDFPSSSTISKNTNNDIASAIENKSVENDSDDDYYK</sequence>
<organism evidence="1 2">
    <name type="scientific">Panagrolaimus sp. PS1159</name>
    <dbReference type="NCBI Taxonomy" id="55785"/>
    <lineage>
        <taxon>Eukaryota</taxon>
        <taxon>Metazoa</taxon>
        <taxon>Ecdysozoa</taxon>
        <taxon>Nematoda</taxon>
        <taxon>Chromadorea</taxon>
        <taxon>Rhabditida</taxon>
        <taxon>Tylenchina</taxon>
        <taxon>Panagrolaimomorpha</taxon>
        <taxon>Panagrolaimoidea</taxon>
        <taxon>Panagrolaimidae</taxon>
        <taxon>Panagrolaimus</taxon>
    </lineage>
</organism>